<proteinExistence type="predicted"/>
<evidence type="ECO:0000313" key="1">
    <source>
        <dbReference type="EMBL" id="MCD9641535.1"/>
    </source>
</evidence>
<evidence type="ECO:0000313" key="2">
    <source>
        <dbReference type="Proteomes" id="UP000823775"/>
    </source>
</evidence>
<name>A0ABS8V690_DATST</name>
<dbReference type="EMBL" id="JACEIK010003386">
    <property type="protein sequence ID" value="MCD9641535.1"/>
    <property type="molecule type" value="Genomic_DNA"/>
</dbReference>
<organism evidence="1 2">
    <name type="scientific">Datura stramonium</name>
    <name type="common">Jimsonweed</name>
    <name type="synonym">Common thornapple</name>
    <dbReference type="NCBI Taxonomy" id="4076"/>
    <lineage>
        <taxon>Eukaryota</taxon>
        <taxon>Viridiplantae</taxon>
        <taxon>Streptophyta</taxon>
        <taxon>Embryophyta</taxon>
        <taxon>Tracheophyta</taxon>
        <taxon>Spermatophyta</taxon>
        <taxon>Magnoliopsida</taxon>
        <taxon>eudicotyledons</taxon>
        <taxon>Gunneridae</taxon>
        <taxon>Pentapetalae</taxon>
        <taxon>asterids</taxon>
        <taxon>lamiids</taxon>
        <taxon>Solanales</taxon>
        <taxon>Solanaceae</taxon>
        <taxon>Solanoideae</taxon>
        <taxon>Datureae</taxon>
        <taxon>Datura</taxon>
    </lineage>
</organism>
<keyword evidence="2" id="KW-1185">Reference proteome</keyword>
<dbReference type="Proteomes" id="UP000823775">
    <property type="component" value="Unassembled WGS sequence"/>
</dbReference>
<protein>
    <submittedName>
        <fullName evidence="1">Uncharacterized protein</fullName>
    </submittedName>
</protein>
<reference evidence="1 2" key="1">
    <citation type="journal article" date="2021" name="BMC Genomics">
        <title>Datura genome reveals duplications of psychoactive alkaloid biosynthetic genes and high mutation rate following tissue culture.</title>
        <authorList>
            <person name="Rajewski A."/>
            <person name="Carter-House D."/>
            <person name="Stajich J."/>
            <person name="Litt A."/>
        </authorList>
    </citation>
    <scope>NUCLEOTIDE SEQUENCE [LARGE SCALE GENOMIC DNA]</scope>
    <source>
        <strain evidence="1">AR-01</strain>
    </source>
</reference>
<gene>
    <name evidence="1" type="ORF">HAX54_027750</name>
</gene>
<sequence>MAVNVTMSGAGIVIEDSINLSIRMVSNFAAQGGGKRTLSASTLRDQLLQCLVKSDLFKSILCQGVDAISNRNSNIDFPPGCKGNQAVKQD</sequence>
<comment type="caution">
    <text evidence="1">The sequence shown here is derived from an EMBL/GenBank/DDBJ whole genome shotgun (WGS) entry which is preliminary data.</text>
</comment>
<accession>A0ABS8V690</accession>